<protein>
    <recommendedName>
        <fullName evidence="7">UPF0056 membrane protein</fullName>
    </recommendedName>
</protein>
<dbReference type="Proteomes" id="UP000510822">
    <property type="component" value="Chromosome"/>
</dbReference>
<evidence type="ECO:0000256" key="3">
    <source>
        <dbReference type="ARBA" id="ARBA00022475"/>
    </source>
</evidence>
<comment type="similarity">
    <text evidence="2 7">Belongs to the UPF0056 (MarC) family.</text>
</comment>
<dbReference type="GO" id="GO:0005886">
    <property type="term" value="C:plasma membrane"/>
    <property type="evidence" value="ECO:0007669"/>
    <property type="project" value="UniProtKB-SubCell"/>
</dbReference>
<evidence type="ECO:0000313" key="8">
    <source>
        <dbReference type="EMBL" id="QLI82260.1"/>
    </source>
</evidence>
<organism evidence="8 9">
    <name type="scientific">Chitinibacter fontanus</name>
    <dbReference type="NCBI Taxonomy" id="1737446"/>
    <lineage>
        <taxon>Bacteria</taxon>
        <taxon>Pseudomonadati</taxon>
        <taxon>Pseudomonadota</taxon>
        <taxon>Betaproteobacteria</taxon>
        <taxon>Neisseriales</taxon>
        <taxon>Chitinibacteraceae</taxon>
        <taxon>Chitinibacter</taxon>
    </lineage>
</organism>
<evidence type="ECO:0000313" key="9">
    <source>
        <dbReference type="Proteomes" id="UP000510822"/>
    </source>
</evidence>
<dbReference type="Pfam" id="PF01914">
    <property type="entry name" value="MarC"/>
    <property type="match status" value="1"/>
</dbReference>
<evidence type="ECO:0000256" key="7">
    <source>
        <dbReference type="RuleBase" id="RU362048"/>
    </source>
</evidence>
<keyword evidence="4 7" id="KW-0812">Transmembrane</keyword>
<feature type="transmembrane region" description="Helical" evidence="7">
    <location>
        <begin position="39"/>
        <end position="59"/>
    </location>
</feature>
<comment type="subcellular location">
    <subcellularLocation>
        <location evidence="1 7">Cell membrane</location>
        <topology evidence="1 7">Multi-pass membrane protein</topology>
    </subcellularLocation>
</comment>
<dbReference type="AlphaFoldDB" id="A0A7D5VBF4"/>
<reference evidence="8 9" key="1">
    <citation type="journal article" date="2016" name="Int. J. Syst. Evol. Microbiol.">
        <title>Chitinibacter fontanus sp. nov., isolated from a spring.</title>
        <authorList>
            <person name="Sheu S.Y."/>
            <person name="Li Y.S."/>
            <person name="Young C.C."/>
            <person name="Chen W.M."/>
        </authorList>
    </citation>
    <scope>NUCLEOTIDE SEQUENCE [LARGE SCALE GENOMIC DNA]</scope>
    <source>
        <strain evidence="8 9">STM-7</strain>
    </source>
</reference>
<dbReference type="EMBL" id="CP058952">
    <property type="protein sequence ID" value="QLI82260.1"/>
    <property type="molecule type" value="Genomic_DNA"/>
</dbReference>
<evidence type="ECO:0000256" key="5">
    <source>
        <dbReference type="ARBA" id="ARBA00022989"/>
    </source>
</evidence>
<sequence>MVVIDILLVAYISWLTLRASTKLYRLLGEDGISAISRIMGFMLICIGGQFVINGIGNLLHDPAFWPLAK</sequence>
<evidence type="ECO:0000256" key="6">
    <source>
        <dbReference type="ARBA" id="ARBA00023136"/>
    </source>
</evidence>
<accession>A0A7D5VBF4</accession>
<dbReference type="InterPro" id="IPR002771">
    <property type="entry name" value="Multi_antbiot-R_MarC"/>
</dbReference>
<dbReference type="KEGG" id="cfon:HZU75_12400"/>
<dbReference type="PANTHER" id="PTHR33508">
    <property type="entry name" value="UPF0056 MEMBRANE PROTEIN YHCE"/>
    <property type="match status" value="1"/>
</dbReference>
<proteinExistence type="inferred from homology"/>
<name>A0A7D5VBF4_9NEIS</name>
<keyword evidence="6 7" id="KW-0472">Membrane</keyword>
<keyword evidence="9" id="KW-1185">Reference proteome</keyword>
<keyword evidence="3" id="KW-1003">Cell membrane</keyword>
<feature type="transmembrane region" description="Helical" evidence="7">
    <location>
        <begin position="6"/>
        <end position="27"/>
    </location>
</feature>
<dbReference type="PANTHER" id="PTHR33508:SF1">
    <property type="entry name" value="UPF0056 MEMBRANE PROTEIN YHCE"/>
    <property type="match status" value="1"/>
</dbReference>
<evidence type="ECO:0000256" key="2">
    <source>
        <dbReference type="ARBA" id="ARBA00009784"/>
    </source>
</evidence>
<comment type="caution">
    <text evidence="7">Lacks conserved residue(s) required for the propagation of feature annotation.</text>
</comment>
<keyword evidence="5 7" id="KW-1133">Transmembrane helix</keyword>
<evidence type="ECO:0000256" key="4">
    <source>
        <dbReference type="ARBA" id="ARBA00022692"/>
    </source>
</evidence>
<gene>
    <name evidence="8" type="ORF">HZU75_12400</name>
</gene>
<evidence type="ECO:0000256" key="1">
    <source>
        <dbReference type="ARBA" id="ARBA00004651"/>
    </source>
</evidence>